<gene>
    <name evidence="8" type="primary">gabT_2</name>
    <name evidence="8" type="ORF">NCTC11413_01465</name>
    <name evidence="7" type="ORF">QV03_08245</name>
</gene>
<dbReference type="InterPro" id="IPR015421">
    <property type="entry name" value="PyrdxlP-dep_Trfase_major"/>
</dbReference>
<dbReference type="GO" id="GO:0034386">
    <property type="term" value="F:4-aminobutyrate:2-oxoglutarate transaminase activity"/>
    <property type="evidence" value="ECO:0007669"/>
    <property type="project" value="UniProtKB-EC"/>
</dbReference>
<evidence type="ECO:0000313" key="9">
    <source>
        <dbReference type="Proteomes" id="UP000092643"/>
    </source>
</evidence>
<evidence type="ECO:0000313" key="7">
    <source>
        <dbReference type="EMBL" id="OBW97918.1"/>
    </source>
</evidence>
<dbReference type="EMBL" id="JTJO01000037">
    <property type="protein sequence ID" value="OBW97918.1"/>
    <property type="molecule type" value="Genomic_DNA"/>
</dbReference>
<comment type="cofactor">
    <cofactor evidence="1">
        <name>pyridoxal 5'-phosphate</name>
        <dbReference type="ChEBI" id="CHEBI:597326"/>
    </cofactor>
</comment>
<dbReference type="Gene3D" id="3.40.640.10">
    <property type="entry name" value="Type I PLP-dependent aspartate aminotransferase-like (Major domain)"/>
    <property type="match status" value="1"/>
</dbReference>
<reference evidence="7 9" key="1">
    <citation type="submission" date="2014-11" db="EMBL/GenBank/DDBJ databases">
        <title>Pan-genome of Gallibacterium spp.</title>
        <authorList>
            <person name="Kudirkiene E."/>
            <person name="Bojesen A.M."/>
        </authorList>
    </citation>
    <scope>NUCLEOTIDE SEQUENCE [LARGE SCALE GENOMIC DNA]</scope>
    <source>
        <strain evidence="7 9">F 279</strain>
    </source>
</reference>
<dbReference type="PATRIC" id="fig|750.21.peg.929"/>
<dbReference type="EMBL" id="UGGZ01000001">
    <property type="protein sequence ID" value="STO38336.1"/>
    <property type="molecule type" value="Genomic_DNA"/>
</dbReference>
<dbReference type="InterPro" id="IPR005814">
    <property type="entry name" value="Aminotrans_3"/>
</dbReference>
<dbReference type="GO" id="GO:0042802">
    <property type="term" value="F:identical protein binding"/>
    <property type="evidence" value="ECO:0007669"/>
    <property type="project" value="TreeGrafter"/>
</dbReference>
<dbReference type="PIRSF" id="PIRSF000521">
    <property type="entry name" value="Transaminase_4ab_Lys_Orn"/>
    <property type="match status" value="1"/>
</dbReference>
<dbReference type="EC" id="2.6.1.19" evidence="8"/>
<protein>
    <submittedName>
        <fullName evidence="7 8">4-aminobutyrate aminotransferase</fullName>
        <ecNumber evidence="8">2.6.1.19</ecNumber>
    </submittedName>
</protein>
<name>A0A1A7P7A4_9PAST</name>
<dbReference type="SUPFAM" id="SSF53383">
    <property type="entry name" value="PLP-dependent transferases"/>
    <property type="match status" value="1"/>
</dbReference>
<evidence type="ECO:0000313" key="10">
    <source>
        <dbReference type="Proteomes" id="UP000254232"/>
    </source>
</evidence>
<dbReference type="GeneID" id="77263519"/>
<dbReference type="Proteomes" id="UP000092643">
    <property type="component" value="Unassembled WGS sequence"/>
</dbReference>
<dbReference type="RefSeq" id="WP_018347160.1">
    <property type="nucleotide sequence ID" value="NZ_JTJN01000019.1"/>
</dbReference>
<dbReference type="InterPro" id="IPR050103">
    <property type="entry name" value="Class-III_PLP-dep_AT"/>
</dbReference>
<evidence type="ECO:0000256" key="1">
    <source>
        <dbReference type="ARBA" id="ARBA00001933"/>
    </source>
</evidence>
<keyword evidence="4 7" id="KW-0808">Transferase</keyword>
<dbReference type="Pfam" id="PF00202">
    <property type="entry name" value="Aminotran_3"/>
    <property type="match status" value="1"/>
</dbReference>
<evidence type="ECO:0000256" key="3">
    <source>
        <dbReference type="ARBA" id="ARBA00022576"/>
    </source>
</evidence>
<dbReference type="OrthoDB" id="9801052at2"/>
<dbReference type="InterPro" id="IPR049704">
    <property type="entry name" value="Aminotrans_3_PPA_site"/>
</dbReference>
<dbReference type="CDD" id="cd00610">
    <property type="entry name" value="OAT_like"/>
    <property type="match status" value="1"/>
</dbReference>
<dbReference type="InterPro" id="IPR015424">
    <property type="entry name" value="PyrdxlP-dep_Trfase"/>
</dbReference>
<evidence type="ECO:0000256" key="5">
    <source>
        <dbReference type="ARBA" id="ARBA00022898"/>
    </source>
</evidence>
<proteinExistence type="inferred from homology"/>
<evidence type="ECO:0000256" key="2">
    <source>
        <dbReference type="ARBA" id="ARBA00008954"/>
    </source>
</evidence>
<dbReference type="Gene3D" id="3.90.1150.10">
    <property type="entry name" value="Aspartate Aminotransferase, domain 1"/>
    <property type="match status" value="1"/>
</dbReference>
<dbReference type="AlphaFoldDB" id="A0A1A7P7A4"/>
<dbReference type="PANTHER" id="PTHR11986">
    <property type="entry name" value="AMINOTRANSFERASE CLASS III"/>
    <property type="match status" value="1"/>
</dbReference>
<accession>A0A1A7P7A4</accession>
<comment type="similarity">
    <text evidence="2 6">Belongs to the class-III pyridoxal-phosphate-dependent aminotransferase family.</text>
</comment>
<dbReference type="FunFam" id="3.40.640.10:FF:000013">
    <property type="entry name" value="4-aminobutyrate aminotransferase"/>
    <property type="match status" value="1"/>
</dbReference>
<keyword evidence="3 7" id="KW-0032">Aminotransferase</keyword>
<dbReference type="PROSITE" id="PS00600">
    <property type="entry name" value="AA_TRANSFER_CLASS_3"/>
    <property type="match status" value="1"/>
</dbReference>
<dbReference type="GO" id="GO:0030170">
    <property type="term" value="F:pyridoxal phosphate binding"/>
    <property type="evidence" value="ECO:0007669"/>
    <property type="project" value="InterPro"/>
</dbReference>
<evidence type="ECO:0000256" key="6">
    <source>
        <dbReference type="RuleBase" id="RU003560"/>
    </source>
</evidence>
<evidence type="ECO:0000313" key="8">
    <source>
        <dbReference type="EMBL" id="STO38336.1"/>
    </source>
</evidence>
<dbReference type="InterPro" id="IPR015422">
    <property type="entry name" value="PyrdxlP-dep_Trfase_small"/>
</dbReference>
<sequence length="423" mass="45856">MTAENYQVTDAFNIVHPITLVQGKNAEVWDKAGKRYIDFIGGIGVLNFGHGHPHILAAIHAQADKLVHYAYNAAGHQPYQELMPKLCDLVPINAPLSGMLTNCGAEAAENALKVVRMKTGRTGVIAFDGGFHGRTLATVNLNGKVAPYKKNLGPLASCVYHIPYPSKSNNISVDTAKAALQRLFSVETDINNIGAIIFEPVQGEGGFLPIDPEFAQYLRQFCDQNGIALIMDEIQSGYGRTGKPFAFMHLGVEPDLVLLGKSIAGGLPLGAVIGKSSFMDGLLKGSLGGTYSGNPVACAAALAVIDIMRDEKLWQQAQQYEQILLSTYQRWQQENISPWLGEMTGIGAMRGIMLHHPQYGYGTAVMPLLLKAAREAGLLLMPSGSYRHIIRLLPPLTIEPEILQEGLAIFEQALKSLPNELTN</sequence>
<reference evidence="8 10" key="2">
    <citation type="submission" date="2018-06" db="EMBL/GenBank/DDBJ databases">
        <authorList>
            <consortium name="Pathogen Informatics"/>
            <person name="Doyle S."/>
        </authorList>
    </citation>
    <scope>NUCLEOTIDE SEQUENCE [LARGE SCALE GENOMIC DNA]</scope>
    <source>
        <strain evidence="8 10">NCTC11413</strain>
    </source>
</reference>
<dbReference type="Proteomes" id="UP000254232">
    <property type="component" value="Unassembled WGS sequence"/>
</dbReference>
<evidence type="ECO:0000256" key="4">
    <source>
        <dbReference type="ARBA" id="ARBA00022679"/>
    </source>
</evidence>
<organism evidence="7 9">
    <name type="scientific">Gallibacterium anatis</name>
    <dbReference type="NCBI Taxonomy" id="750"/>
    <lineage>
        <taxon>Bacteria</taxon>
        <taxon>Pseudomonadati</taxon>
        <taxon>Pseudomonadota</taxon>
        <taxon>Gammaproteobacteria</taxon>
        <taxon>Pasteurellales</taxon>
        <taxon>Pasteurellaceae</taxon>
        <taxon>Gallibacterium</taxon>
    </lineage>
</organism>
<keyword evidence="5 6" id="KW-0663">Pyridoxal phosphate</keyword>